<dbReference type="InterPro" id="IPR021269">
    <property type="entry name" value="DUF2848"/>
</dbReference>
<dbReference type="AlphaFoldDB" id="A0A7W4IGC7"/>
<proteinExistence type="predicted"/>
<name>A0A7W4IGC7_9PROT</name>
<evidence type="ECO:0000313" key="1">
    <source>
        <dbReference type="EMBL" id="MBB2162393.1"/>
    </source>
</evidence>
<dbReference type="GO" id="GO:0003824">
    <property type="term" value="F:catalytic activity"/>
    <property type="evidence" value="ECO:0007669"/>
    <property type="project" value="InterPro"/>
</dbReference>
<dbReference type="SUPFAM" id="SSF56529">
    <property type="entry name" value="FAH"/>
    <property type="match status" value="1"/>
</dbReference>
<dbReference type="InterPro" id="IPR036663">
    <property type="entry name" value="Fumarylacetoacetase_C_sf"/>
</dbReference>
<dbReference type="Pfam" id="PF11010">
    <property type="entry name" value="DUF2848"/>
    <property type="match status" value="1"/>
</dbReference>
<dbReference type="EMBL" id="JABEQJ010000037">
    <property type="protein sequence ID" value="MBB2162393.1"/>
    <property type="molecule type" value="Genomic_DNA"/>
</dbReference>
<dbReference type="RefSeq" id="WP_182999217.1">
    <property type="nucleotide sequence ID" value="NZ_JABEQJ010000037.1"/>
</dbReference>
<accession>A0A7W4IGC7</accession>
<sequence length="226" mass="24575">MLKFTRARNGRSDVVGMDIERLVVAGWAGRDAAAIEHHIQELEAIGVPRPSSVPVYYRVANALLSQDDHVDVLGPDTSGEVEPLLVAMADGLWIGLASDHTDRKAETVGIALSKQLCAKPLATCLWHWEDVRDHWDKLVLRAWIDEGGQRVLYQEGSVALLKRPTDLLSGLPATLDFAPGSAMLCGTVPVRGGIRPSGYFAMELHDPVLGRTISHSYTVRALPVVA</sequence>
<reference evidence="1 2" key="1">
    <citation type="submission" date="2020-04" db="EMBL/GenBank/DDBJ databases">
        <title>Description of novel Gluconacetobacter.</title>
        <authorList>
            <person name="Sombolestani A."/>
        </authorList>
    </citation>
    <scope>NUCLEOTIDE SEQUENCE [LARGE SCALE GENOMIC DNA]</scope>
    <source>
        <strain evidence="1 2">LMG 19747</strain>
    </source>
</reference>
<gene>
    <name evidence="1" type="ORF">HLH48_19910</name>
</gene>
<comment type="caution">
    <text evidence="1">The sequence shown here is derived from an EMBL/GenBank/DDBJ whole genome shotgun (WGS) entry which is preliminary data.</text>
</comment>
<evidence type="ECO:0000313" key="2">
    <source>
        <dbReference type="Proteomes" id="UP000589085"/>
    </source>
</evidence>
<organism evidence="1 2">
    <name type="scientific">Gluconacetobacter sacchari</name>
    <dbReference type="NCBI Taxonomy" id="92759"/>
    <lineage>
        <taxon>Bacteria</taxon>
        <taxon>Pseudomonadati</taxon>
        <taxon>Pseudomonadota</taxon>
        <taxon>Alphaproteobacteria</taxon>
        <taxon>Acetobacterales</taxon>
        <taxon>Acetobacteraceae</taxon>
        <taxon>Gluconacetobacter</taxon>
    </lineage>
</organism>
<dbReference type="Proteomes" id="UP000589085">
    <property type="component" value="Unassembled WGS sequence"/>
</dbReference>
<protein>
    <submittedName>
        <fullName evidence="1">DUF2848 domain-containing protein</fullName>
    </submittedName>
</protein>